<evidence type="ECO:0000313" key="1">
    <source>
        <dbReference type="EMBL" id="QBK92891.1"/>
    </source>
</evidence>
<protein>
    <submittedName>
        <fullName evidence="1">Zn-finger protein</fullName>
    </submittedName>
</protein>
<reference evidence="1" key="1">
    <citation type="journal article" date="2019" name="MBio">
        <title>Virus Genomes from Deep Sea Sediments Expand the Ocean Megavirome and Support Independent Origins of Viral Gigantism.</title>
        <authorList>
            <person name="Backstrom D."/>
            <person name="Yutin N."/>
            <person name="Jorgensen S.L."/>
            <person name="Dharamshi J."/>
            <person name="Homa F."/>
            <person name="Zaremba-Niedwiedzka K."/>
            <person name="Spang A."/>
            <person name="Wolf Y.I."/>
            <person name="Koonin E.V."/>
            <person name="Ettema T.J."/>
        </authorList>
    </citation>
    <scope>NUCLEOTIDE SEQUENCE</scope>
</reference>
<accession>A0A481ZE10</accession>
<organism evidence="1">
    <name type="scientific">Pithovirus LCPAC403</name>
    <dbReference type="NCBI Taxonomy" id="2506596"/>
    <lineage>
        <taxon>Viruses</taxon>
        <taxon>Pithoviruses</taxon>
    </lineage>
</organism>
<dbReference type="Gene3D" id="3.30.40.220">
    <property type="match status" value="2"/>
</dbReference>
<gene>
    <name evidence="1" type="ORF">LCPAC403_00250</name>
</gene>
<dbReference type="EMBL" id="MK500588">
    <property type="protein sequence ID" value="QBK92891.1"/>
    <property type="molecule type" value="Genomic_DNA"/>
</dbReference>
<proteinExistence type="predicted"/>
<name>A0A481ZE10_9VIRU</name>
<sequence length="376" mass="44007">MRDFHIQLGCKGGVINECKVCRNSRWKAINHPRKESGDKICTICKKTRDVSYFGAYRRNIDGLSNHCKECYNDKHNFARQTTGDRTCIRCNVRKPVDKFWANPGNESGLKVTCIQCYSIRRVESSSELKNFIHTKYLQSKRSKHGCDVSEDYVKNLWNEQEHICSGTGYEIRHEMVLPDTEGFRRIPLPHYFNLSIDRIDSSIGYVENNIQLVTLGYNYIKNKLDEDFLFVMARYIAEYKGITKKIKISSIVEKFIRVRLNCTLDRVQRRTRKGIKLDITLNELYTKFENQGGLCMLSGLPMTTYTTNRFRPLEERKQRLEKNYHNISIDRIDSFKDYTIDNVNLVCSCINIMKSEMPQDMFIDFCKAIANTHPDK</sequence>